<dbReference type="EMBL" id="QGKX02000004">
    <property type="protein sequence ID" value="KAF3601447.1"/>
    <property type="molecule type" value="Genomic_DNA"/>
</dbReference>
<reference evidence="1" key="1">
    <citation type="submission" date="2019-12" db="EMBL/GenBank/DDBJ databases">
        <title>Genome sequencing and annotation of Brassica cretica.</title>
        <authorList>
            <person name="Studholme D.J."/>
            <person name="Sarris P."/>
        </authorList>
    </citation>
    <scope>NUCLEOTIDE SEQUENCE</scope>
    <source>
        <strain evidence="1">PFS-109/04</strain>
        <tissue evidence="1">Leaf</tissue>
    </source>
</reference>
<name>A0A8S9SL16_BRACR</name>
<evidence type="ECO:0000313" key="2">
    <source>
        <dbReference type="Proteomes" id="UP000712600"/>
    </source>
</evidence>
<sequence>MLCALGFRSLIFNRRWPSHPLNKRYAVLKVDGSSTSLVSVNLDALSNLPPDWSLQPNHILCRVLSLKRSLFDTHVPPVLVHRCLVASYPYVSTNDHPPQTRRSPPSTCSPAKRLYLLAPPSNTTTPPVHNPAPPCGIPQTYLSDPAGVWLTSALRASQHGPCPWKISKMSVQVLTLHLWVRSGL</sequence>
<accession>A0A8S9SL16</accession>
<organism evidence="1 2">
    <name type="scientific">Brassica cretica</name>
    <name type="common">Mustard</name>
    <dbReference type="NCBI Taxonomy" id="69181"/>
    <lineage>
        <taxon>Eukaryota</taxon>
        <taxon>Viridiplantae</taxon>
        <taxon>Streptophyta</taxon>
        <taxon>Embryophyta</taxon>
        <taxon>Tracheophyta</taxon>
        <taxon>Spermatophyta</taxon>
        <taxon>Magnoliopsida</taxon>
        <taxon>eudicotyledons</taxon>
        <taxon>Gunneridae</taxon>
        <taxon>Pentapetalae</taxon>
        <taxon>rosids</taxon>
        <taxon>malvids</taxon>
        <taxon>Brassicales</taxon>
        <taxon>Brassicaceae</taxon>
        <taxon>Brassiceae</taxon>
        <taxon>Brassica</taxon>
    </lineage>
</organism>
<dbReference type="AlphaFoldDB" id="A0A8S9SL16"/>
<gene>
    <name evidence="1" type="ORF">F2Q69_00033142</name>
</gene>
<protein>
    <submittedName>
        <fullName evidence="1">Uncharacterized protein</fullName>
    </submittedName>
</protein>
<proteinExistence type="predicted"/>
<evidence type="ECO:0000313" key="1">
    <source>
        <dbReference type="EMBL" id="KAF3601447.1"/>
    </source>
</evidence>
<comment type="caution">
    <text evidence="1">The sequence shown here is derived from an EMBL/GenBank/DDBJ whole genome shotgun (WGS) entry which is preliminary data.</text>
</comment>
<dbReference type="Proteomes" id="UP000712600">
    <property type="component" value="Unassembled WGS sequence"/>
</dbReference>